<evidence type="ECO:0000256" key="3">
    <source>
        <dbReference type="ARBA" id="ARBA00022989"/>
    </source>
</evidence>
<evidence type="ECO:0000256" key="2">
    <source>
        <dbReference type="ARBA" id="ARBA00022692"/>
    </source>
</evidence>
<dbReference type="Pfam" id="PF01957">
    <property type="entry name" value="NfeD"/>
    <property type="match status" value="1"/>
</dbReference>
<feature type="transmembrane region" description="Helical" evidence="5">
    <location>
        <begin position="63"/>
        <end position="81"/>
    </location>
</feature>
<dbReference type="Proteomes" id="UP001143307">
    <property type="component" value="Unassembled WGS sequence"/>
</dbReference>
<evidence type="ECO:0000256" key="4">
    <source>
        <dbReference type="ARBA" id="ARBA00023136"/>
    </source>
</evidence>
<keyword evidence="4 5" id="KW-0472">Membrane</keyword>
<keyword evidence="2 5" id="KW-0812">Transmembrane</keyword>
<sequence length="159" mass="17452">MPTRVICKREKFMGSIGLEFWHLWLILGAMLLTAEIFVPGFVLAGLGVAAFVAGFAHFASDSLGWAMLAFSVASLVFFFGIRPLAVRTFMDDKPSPFGVNAMIGKRVVISDSPDLGGGMQTHFRDTLWSVQSDDDLMEGDEAEIIEVKSTVLVVKRINH</sequence>
<keyword evidence="3 5" id="KW-1133">Transmembrane helix</keyword>
<feature type="domain" description="NfeD-like C-terminal" evidence="6">
    <location>
        <begin position="100"/>
        <end position="156"/>
    </location>
</feature>
<dbReference type="InterPro" id="IPR052165">
    <property type="entry name" value="Membrane_assoc_protease"/>
</dbReference>
<accession>A0ABT3SY51</accession>
<evidence type="ECO:0000313" key="8">
    <source>
        <dbReference type="Proteomes" id="UP001143307"/>
    </source>
</evidence>
<name>A0ABT3SY51_9GAMM</name>
<organism evidence="7 8">
    <name type="scientific">Candidatus Seongchinamella marina</name>
    <dbReference type="NCBI Taxonomy" id="2518990"/>
    <lineage>
        <taxon>Bacteria</taxon>
        <taxon>Pseudomonadati</taxon>
        <taxon>Pseudomonadota</taxon>
        <taxon>Gammaproteobacteria</taxon>
        <taxon>Cellvibrionales</taxon>
        <taxon>Halieaceae</taxon>
        <taxon>Seongchinamella</taxon>
    </lineage>
</organism>
<dbReference type="Gene3D" id="2.40.50.140">
    <property type="entry name" value="Nucleic acid-binding proteins"/>
    <property type="match status" value="1"/>
</dbReference>
<dbReference type="EMBL" id="SHNP01000005">
    <property type="protein sequence ID" value="MCX2974931.1"/>
    <property type="molecule type" value="Genomic_DNA"/>
</dbReference>
<protein>
    <submittedName>
        <fullName evidence="7">NfeD family protein</fullName>
    </submittedName>
</protein>
<proteinExistence type="predicted"/>
<reference evidence="7" key="1">
    <citation type="submission" date="2019-02" db="EMBL/GenBank/DDBJ databases">
        <authorList>
            <person name="Li S.-H."/>
        </authorList>
    </citation>
    <scope>NUCLEOTIDE SEQUENCE</scope>
    <source>
        <strain evidence="7">IMCC8485</strain>
    </source>
</reference>
<feature type="transmembrane region" description="Helical" evidence="5">
    <location>
        <begin position="21"/>
        <end position="51"/>
    </location>
</feature>
<dbReference type="PANTHER" id="PTHR33507">
    <property type="entry name" value="INNER MEMBRANE PROTEIN YBBJ"/>
    <property type="match status" value="1"/>
</dbReference>
<keyword evidence="8" id="KW-1185">Reference proteome</keyword>
<dbReference type="InterPro" id="IPR012340">
    <property type="entry name" value="NA-bd_OB-fold"/>
</dbReference>
<evidence type="ECO:0000259" key="6">
    <source>
        <dbReference type="Pfam" id="PF01957"/>
    </source>
</evidence>
<evidence type="ECO:0000313" key="7">
    <source>
        <dbReference type="EMBL" id="MCX2974931.1"/>
    </source>
</evidence>
<comment type="caution">
    <text evidence="7">The sequence shown here is derived from an EMBL/GenBank/DDBJ whole genome shotgun (WGS) entry which is preliminary data.</text>
</comment>
<evidence type="ECO:0000256" key="5">
    <source>
        <dbReference type="SAM" id="Phobius"/>
    </source>
</evidence>
<dbReference type="SUPFAM" id="SSF141322">
    <property type="entry name" value="NfeD domain-like"/>
    <property type="match status" value="1"/>
</dbReference>
<evidence type="ECO:0000256" key="1">
    <source>
        <dbReference type="ARBA" id="ARBA00004141"/>
    </source>
</evidence>
<comment type="subcellular location">
    <subcellularLocation>
        <location evidence="1">Membrane</location>
        <topology evidence="1">Multi-pass membrane protein</topology>
    </subcellularLocation>
</comment>
<gene>
    <name evidence="7" type="ORF">EYC87_15165</name>
</gene>
<dbReference type="PANTHER" id="PTHR33507:SF3">
    <property type="entry name" value="INNER MEMBRANE PROTEIN YBBJ"/>
    <property type="match status" value="1"/>
</dbReference>
<dbReference type="InterPro" id="IPR002810">
    <property type="entry name" value="NfeD-like_C"/>
</dbReference>